<dbReference type="PANTHER" id="PTHR35309">
    <property type="match status" value="1"/>
</dbReference>
<dbReference type="Proteomes" id="UP001163152">
    <property type="component" value="Chromosome"/>
</dbReference>
<keyword evidence="2" id="KW-1185">Reference proteome</keyword>
<protein>
    <submittedName>
        <fullName evidence="1">Tocopherol cyclase family protein</fullName>
    </submittedName>
</protein>
<dbReference type="GO" id="GO:0009976">
    <property type="term" value="F:tocopherol cyclase activity"/>
    <property type="evidence" value="ECO:0007669"/>
    <property type="project" value="InterPro"/>
</dbReference>
<dbReference type="Pfam" id="PF14249">
    <property type="entry name" value="Tocopherol_cycl"/>
    <property type="match status" value="1"/>
</dbReference>
<sequence>MTDRNLQTPHSGYHWDGSSRRFFEGWYYRVTLPEHRQTVAFMYSIEDPIGGSPHSGGAAQILGPDDKYLCRTFPDVNRFWAWPDALGLGHWGITELPPGHPPVYLDPIDFTTKVQQGYQATATWHQGNLHDPGTGQTARWEYHLQPIYGWGNPAQSQQSTAGWFSQFQLFEPGWQILMAHGLATGWIEWNGQRYSFRDAPAYGEKNWGGAFPKKWFWLNCNAFEQEPDLALTAGGGYRDVLWWTESAALIGIHHQGRFYEFVPWNAYVEWEVHPWGYWRMTARNDRYEVELTGTTTRSGTPLRAPTVNGLAFCCRDTMHGQLHLELRDRSMGRSRTILVADSSLCGLEVGGSPWQSVWQAAASYWPSFRYVNYVSN</sequence>
<gene>
    <name evidence="1" type="ORF">OXH18_20070</name>
</gene>
<accession>A0A9E9C9D8</accession>
<evidence type="ECO:0000313" key="2">
    <source>
        <dbReference type="Proteomes" id="UP001163152"/>
    </source>
</evidence>
<proteinExistence type="predicted"/>
<evidence type="ECO:0000313" key="1">
    <source>
        <dbReference type="EMBL" id="WAL59447.1"/>
    </source>
</evidence>
<dbReference type="EMBL" id="CP113797">
    <property type="protein sequence ID" value="WAL59447.1"/>
    <property type="molecule type" value="Genomic_DNA"/>
</dbReference>
<dbReference type="InterPro" id="IPR025893">
    <property type="entry name" value="Tocopherol_cyclase"/>
</dbReference>
<dbReference type="PANTHER" id="PTHR35309:SF4">
    <property type="entry name" value="TOCOPHEROL CYCLASE"/>
    <property type="match status" value="1"/>
</dbReference>
<dbReference type="KEGG" id="tsin:OXH18_20070"/>
<dbReference type="AlphaFoldDB" id="A0A9E9C9D8"/>
<dbReference type="RefSeq" id="WP_268609242.1">
    <property type="nucleotide sequence ID" value="NZ_CP113797.1"/>
</dbReference>
<reference evidence="1" key="1">
    <citation type="submission" date="2022-12" db="EMBL/GenBank/DDBJ databases">
        <title>Polyphasic identification of a Novel Hot-Spring Cyanobacterium Ocullathermofonsia sinensis gen nov. sp. nov. and Genomic Insights on its Adaptations to the Thermal Habitat.</title>
        <authorList>
            <person name="Daroch M."/>
            <person name="Tang J."/>
            <person name="Jiang Y."/>
        </authorList>
    </citation>
    <scope>NUCLEOTIDE SEQUENCE</scope>
    <source>
        <strain evidence="1">PKUAC-SCTA174</strain>
    </source>
</reference>
<organism evidence="1 2">
    <name type="scientific">Thermocoleostomius sinensis A174</name>
    <dbReference type="NCBI Taxonomy" id="2016057"/>
    <lineage>
        <taxon>Bacteria</taxon>
        <taxon>Bacillati</taxon>
        <taxon>Cyanobacteriota</taxon>
        <taxon>Cyanophyceae</taxon>
        <taxon>Oculatellales</taxon>
        <taxon>Oculatellaceae</taxon>
        <taxon>Thermocoleostomius</taxon>
    </lineage>
</organism>
<name>A0A9E9C9D8_9CYAN</name>